<comment type="caution">
    <text evidence="3">The sequence shown here is derived from an EMBL/GenBank/DDBJ whole genome shotgun (WGS) entry which is preliminary data.</text>
</comment>
<organism evidence="3 4">
    <name type="scientific">Lithospermum erythrorhizon</name>
    <name type="common">Purple gromwell</name>
    <name type="synonym">Lithospermum officinale var. erythrorhizon</name>
    <dbReference type="NCBI Taxonomy" id="34254"/>
    <lineage>
        <taxon>Eukaryota</taxon>
        <taxon>Viridiplantae</taxon>
        <taxon>Streptophyta</taxon>
        <taxon>Embryophyta</taxon>
        <taxon>Tracheophyta</taxon>
        <taxon>Spermatophyta</taxon>
        <taxon>Magnoliopsida</taxon>
        <taxon>eudicotyledons</taxon>
        <taxon>Gunneridae</taxon>
        <taxon>Pentapetalae</taxon>
        <taxon>asterids</taxon>
        <taxon>lamiids</taxon>
        <taxon>Boraginales</taxon>
        <taxon>Boraginaceae</taxon>
        <taxon>Boraginoideae</taxon>
        <taxon>Lithospermeae</taxon>
        <taxon>Lithospermum</taxon>
    </lineage>
</organism>
<sequence>MTCRKPITNEKNLATFFITSVKANKLFQIIENRVLREGNLKQLQGVAELVLRCLNLSGEKRPTMREVAMELERLINLHIHPQVFEDEEEDDSNFKLCTPNA</sequence>
<evidence type="ECO:0000313" key="4">
    <source>
        <dbReference type="Proteomes" id="UP001454036"/>
    </source>
</evidence>
<keyword evidence="1" id="KW-0547">Nucleotide-binding</keyword>
<dbReference type="GO" id="GO:0005886">
    <property type="term" value="C:plasma membrane"/>
    <property type="evidence" value="ECO:0007669"/>
    <property type="project" value="TreeGrafter"/>
</dbReference>
<dbReference type="SUPFAM" id="SSF56112">
    <property type="entry name" value="Protein kinase-like (PK-like)"/>
    <property type="match status" value="1"/>
</dbReference>
<keyword evidence="2" id="KW-0067">ATP-binding</keyword>
<gene>
    <name evidence="3" type="ORF">LIER_13040</name>
</gene>
<dbReference type="EMBL" id="BAABME010002583">
    <property type="protein sequence ID" value="GAA0155276.1"/>
    <property type="molecule type" value="Genomic_DNA"/>
</dbReference>
<dbReference type="AlphaFoldDB" id="A0AAV3PVY3"/>
<dbReference type="PANTHER" id="PTHR27005">
    <property type="entry name" value="WALL-ASSOCIATED RECEPTOR KINASE-LIKE 21"/>
    <property type="match status" value="1"/>
</dbReference>
<evidence type="ECO:0000256" key="1">
    <source>
        <dbReference type="ARBA" id="ARBA00022741"/>
    </source>
</evidence>
<evidence type="ECO:0000256" key="2">
    <source>
        <dbReference type="ARBA" id="ARBA00022840"/>
    </source>
</evidence>
<dbReference type="Proteomes" id="UP001454036">
    <property type="component" value="Unassembled WGS sequence"/>
</dbReference>
<evidence type="ECO:0000313" key="3">
    <source>
        <dbReference type="EMBL" id="GAA0155276.1"/>
    </source>
</evidence>
<name>A0AAV3PVY3_LITER</name>
<reference evidence="3 4" key="1">
    <citation type="submission" date="2024-01" db="EMBL/GenBank/DDBJ databases">
        <title>The complete chloroplast genome sequence of Lithospermum erythrorhizon: insights into the phylogenetic relationship among Boraginaceae species and the maternal lineages of purple gromwells.</title>
        <authorList>
            <person name="Okada T."/>
            <person name="Watanabe K."/>
        </authorList>
    </citation>
    <scope>NUCLEOTIDE SEQUENCE [LARGE SCALE GENOMIC DNA]</scope>
</reference>
<dbReference type="GO" id="GO:0007166">
    <property type="term" value="P:cell surface receptor signaling pathway"/>
    <property type="evidence" value="ECO:0007669"/>
    <property type="project" value="InterPro"/>
</dbReference>
<protein>
    <submittedName>
        <fullName evidence="3">Uncharacterized protein</fullName>
    </submittedName>
</protein>
<dbReference type="InterPro" id="IPR045274">
    <property type="entry name" value="WAK-like"/>
</dbReference>
<dbReference type="InterPro" id="IPR011009">
    <property type="entry name" value="Kinase-like_dom_sf"/>
</dbReference>
<keyword evidence="4" id="KW-1185">Reference proteome</keyword>
<accession>A0AAV3PVY3</accession>
<proteinExistence type="predicted"/>
<dbReference type="Gene3D" id="1.10.510.10">
    <property type="entry name" value="Transferase(Phosphotransferase) domain 1"/>
    <property type="match status" value="1"/>
</dbReference>
<dbReference type="GO" id="GO:0005524">
    <property type="term" value="F:ATP binding"/>
    <property type="evidence" value="ECO:0007669"/>
    <property type="project" value="UniProtKB-KW"/>
</dbReference>
<dbReference type="PANTHER" id="PTHR27005:SF283">
    <property type="entry name" value="OS02G0633066 PROTEIN"/>
    <property type="match status" value="1"/>
</dbReference>
<dbReference type="GO" id="GO:0004674">
    <property type="term" value="F:protein serine/threonine kinase activity"/>
    <property type="evidence" value="ECO:0007669"/>
    <property type="project" value="TreeGrafter"/>
</dbReference>